<accession>A0A0C3BR73</accession>
<dbReference type="HOGENOM" id="CLU_2236914_0_0_1"/>
<gene>
    <name evidence="2" type="ORF">M413DRAFT_236611</name>
</gene>
<organism evidence="2 3">
    <name type="scientific">Hebeloma cylindrosporum</name>
    <dbReference type="NCBI Taxonomy" id="76867"/>
    <lineage>
        <taxon>Eukaryota</taxon>
        <taxon>Fungi</taxon>
        <taxon>Dikarya</taxon>
        <taxon>Basidiomycota</taxon>
        <taxon>Agaricomycotina</taxon>
        <taxon>Agaricomycetes</taxon>
        <taxon>Agaricomycetidae</taxon>
        <taxon>Agaricales</taxon>
        <taxon>Agaricineae</taxon>
        <taxon>Hymenogastraceae</taxon>
        <taxon>Hebeloma</taxon>
    </lineage>
</organism>
<dbReference type="AlphaFoldDB" id="A0A0C3BR73"/>
<feature type="compositionally biased region" description="Basic residues" evidence="1">
    <location>
        <begin position="45"/>
        <end position="60"/>
    </location>
</feature>
<feature type="region of interest" description="Disordered" evidence="1">
    <location>
        <begin position="40"/>
        <end position="60"/>
    </location>
</feature>
<name>A0A0C3BR73_HEBCY</name>
<reference evidence="2 3" key="1">
    <citation type="submission" date="2014-04" db="EMBL/GenBank/DDBJ databases">
        <authorList>
            <consortium name="DOE Joint Genome Institute"/>
            <person name="Kuo A."/>
            <person name="Gay G."/>
            <person name="Dore J."/>
            <person name="Kohler A."/>
            <person name="Nagy L.G."/>
            <person name="Floudas D."/>
            <person name="Copeland A."/>
            <person name="Barry K.W."/>
            <person name="Cichocki N."/>
            <person name="Veneault-Fourrey C."/>
            <person name="LaButti K."/>
            <person name="Lindquist E.A."/>
            <person name="Lipzen A."/>
            <person name="Lundell T."/>
            <person name="Morin E."/>
            <person name="Murat C."/>
            <person name="Sun H."/>
            <person name="Tunlid A."/>
            <person name="Henrissat B."/>
            <person name="Grigoriev I.V."/>
            <person name="Hibbett D.S."/>
            <person name="Martin F."/>
            <person name="Nordberg H.P."/>
            <person name="Cantor M.N."/>
            <person name="Hua S.X."/>
        </authorList>
    </citation>
    <scope>NUCLEOTIDE SEQUENCE [LARGE SCALE GENOMIC DNA]</scope>
    <source>
        <strain evidence="3">h7</strain>
    </source>
</reference>
<proteinExistence type="predicted"/>
<evidence type="ECO:0000313" key="3">
    <source>
        <dbReference type="Proteomes" id="UP000053424"/>
    </source>
</evidence>
<feature type="region of interest" description="Disordered" evidence="1">
    <location>
        <begin position="82"/>
        <end position="105"/>
    </location>
</feature>
<dbReference type="EMBL" id="KN831787">
    <property type="protein sequence ID" value="KIM39140.1"/>
    <property type="molecule type" value="Genomic_DNA"/>
</dbReference>
<evidence type="ECO:0000313" key="2">
    <source>
        <dbReference type="EMBL" id="KIM39140.1"/>
    </source>
</evidence>
<dbReference type="STRING" id="686832.A0A0C3BR73"/>
<protein>
    <submittedName>
        <fullName evidence="2">Uncharacterized protein</fullName>
    </submittedName>
</protein>
<keyword evidence="3" id="KW-1185">Reference proteome</keyword>
<dbReference type="Proteomes" id="UP000053424">
    <property type="component" value="Unassembled WGS sequence"/>
</dbReference>
<feature type="region of interest" description="Disordered" evidence="1">
    <location>
        <begin position="1"/>
        <end position="20"/>
    </location>
</feature>
<dbReference type="OrthoDB" id="7340501at2759"/>
<sequence>MSSALRNDQARGGSGESTFTLVDVPDAAVNRVSRLGCGRVAKSSERRRRGNARQKRRRRRERRIWGGWARKLRQEQEALMAKIKDRSKRKSALADRKRAAAQTRM</sequence>
<reference evidence="3" key="2">
    <citation type="submission" date="2015-01" db="EMBL/GenBank/DDBJ databases">
        <title>Evolutionary Origins and Diversification of the Mycorrhizal Mutualists.</title>
        <authorList>
            <consortium name="DOE Joint Genome Institute"/>
            <consortium name="Mycorrhizal Genomics Consortium"/>
            <person name="Kohler A."/>
            <person name="Kuo A."/>
            <person name="Nagy L.G."/>
            <person name="Floudas D."/>
            <person name="Copeland A."/>
            <person name="Barry K.W."/>
            <person name="Cichocki N."/>
            <person name="Veneault-Fourrey C."/>
            <person name="LaButti K."/>
            <person name="Lindquist E.A."/>
            <person name="Lipzen A."/>
            <person name="Lundell T."/>
            <person name="Morin E."/>
            <person name="Murat C."/>
            <person name="Riley R."/>
            <person name="Ohm R."/>
            <person name="Sun H."/>
            <person name="Tunlid A."/>
            <person name="Henrissat B."/>
            <person name="Grigoriev I.V."/>
            <person name="Hibbett D.S."/>
            <person name="Martin F."/>
        </authorList>
    </citation>
    <scope>NUCLEOTIDE SEQUENCE [LARGE SCALE GENOMIC DNA]</scope>
    <source>
        <strain evidence="3">h7</strain>
    </source>
</reference>
<evidence type="ECO:0000256" key="1">
    <source>
        <dbReference type="SAM" id="MobiDB-lite"/>
    </source>
</evidence>